<evidence type="ECO:0000256" key="5">
    <source>
        <dbReference type="PIRSR" id="PIRSR004692-2"/>
    </source>
</evidence>
<dbReference type="Gene3D" id="3.10.580.10">
    <property type="entry name" value="CBS-domain"/>
    <property type="match status" value="1"/>
</dbReference>
<dbReference type="AlphaFoldDB" id="A0A2K4MQV1"/>
<organism evidence="10 11">
    <name type="scientific">Chromobacterium sinusclupearum</name>
    <dbReference type="NCBI Taxonomy" id="2077146"/>
    <lineage>
        <taxon>Bacteria</taxon>
        <taxon>Pseudomonadati</taxon>
        <taxon>Pseudomonadota</taxon>
        <taxon>Betaproteobacteria</taxon>
        <taxon>Neisseriales</taxon>
        <taxon>Chromobacteriaceae</taxon>
        <taxon>Chromobacterium</taxon>
    </lineage>
</organism>
<evidence type="ECO:0000256" key="1">
    <source>
        <dbReference type="ARBA" id="ARBA00008165"/>
    </source>
</evidence>
<feature type="site" description="Catalytically relevant" evidence="6">
    <location>
        <position position="56"/>
    </location>
</feature>
<evidence type="ECO:0000259" key="9">
    <source>
        <dbReference type="PROSITE" id="PS51464"/>
    </source>
</evidence>
<keyword evidence="10" id="KW-0413">Isomerase</keyword>
<evidence type="ECO:0000256" key="6">
    <source>
        <dbReference type="PIRSR" id="PIRSR004692-3"/>
    </source>
</evidence>
<dbReference type="Gene3D" id="3.40.50.10490">
    <property type="entry name" value="Glucose-6-phosphate isomerase like protein, domain 1"/>
    <property type="match status" value="1"/>
</dbReference>
<keyword evidence="2" id="KW-0677">Repeat</keyword>
<dbReference type="GO" id="GO:0097367">
    <property type="term" value="F:carbohydrate derivative binding"/>
    <property type="evidence" value="ECO:0007669"/>
    <property type="project" value="InterPro"/>
</dbReference>
<dbReference type="PROSITE" id="PS51464">
    <property type="entry name" value="SIS"/>
    <property type="match status" value="1"/>
</dbReference>
<dbReference type="PROSITE" id="PS51371">
    <property type="entry name" value="CBS"/>
    <property type="match status" value="2"/>
</dbReference>
<dbReference type="InterPro" id="IPR004800">
    <property type="entry name" value="KdsD/KpsF-type"/>
</dbReference>
<dbReference type="CDD" id="cd04604">
    <property type="entry name" value="CBS_pair_SIS_assoc"/>
    <property type="match status" value="1"/>
</dbReference>
<dbReference type="PANTHER" id="PTHR42745">
    <property type="match status" value="1"/>
</dbReference>
<evidence type="ECO:0000259" key="8">
    <source>
        <dbReference type="PROSITE" id="PS51371"/>
    </source>
</evidence>
<dbReference type="EMBL" id="PPTF01000020">
    <property type="protein sequence ID" value="POA99458.1"/>
    <property type="molecule type" value="Genomic_DNA"/>
</dbReference>
<feature type="domain" description="CBS" evidence="8">
    <location>
        <begin position="207"/>
        <end position="265"/>
    </location>
</feature>
<comment type="caution">
    <text evidence="10">The sequence shown here is derived from an EMBL/GenBank/DDBJ whole genome shotgun (WGS) entry which is preliminary data.</text>
</comment>
<feature type="binding site" evidence="5">
    <location>
        <position position="79"/>
    </location>
    <ligand>
        <name>Zn(2+)</name>
        <dbReference type="ChEBI" id="CHEBI:29105"/>
    </ligand>
</feature>
<dbReference type="Pfam" id="PF00571">
    <property type="entry name" value="CBS"/>
    <property type="match status" value="2"/>
</dbReference>
<dbReference type="PIRSF" id="PIRSF004692">
    <property type="entry name" value="KdsD_KpsF"/>
    <property type="match status" value="1"/>
</dbReference>
<gene>
    <name evidence="10" type="ORF">C2134_06745</name>
</gene>
<dbReference type="InterPro" id="IPR046342">
    <property type="entry name" value="CBS_dom_sf"/>
</dbReference>
<sequence>MEKIQDTRRLEMAREVLQTEAAALNTLAERLNGDFLAAVEIILAGKGRVIVTGMGKSGHVARKIAATLASTGTPAFFVHPAEAAHGDLGMITGDDVVIALSNSGESAEVVSLLPALKLKGSKLIAITGRAESSLSQAADILLHTHVEREACPLNLAPTTSTTVQVALGDALAVTLMEVRGFGQSDFALSHPGGSLGRRLLVHVRDLMHGGDDLPRVAPGTLLKDALLEMSQKRLGMITICAADNTLLGIYTDGDLRRTLEKAADVYRLKIDEVMSANPRTIHQDKLAAEAGFVMKEKQITSLAVVDNAGKLAGVLHMHDLLRAGVF</sequence>
<evidence type="ECO:0000256" key="2">
    <source>
        <dbReference type="ARBA" id="ARBA00022737"/>
    </source>
</evidence>
<dbReference type="RefSeq" id="WP_103318620.1">
    <property type="nucleotide sequence ID" value="NZ_PPTF01000020.1"/>
</dbReference>
<dbReference type="FunFam" id="3.40.50.10490:FF:000011">
    <property type="entry name" value="Arabinose 5-phosphate isomerase"/>
    <property type="match status" value="1"/>
</dbReference>
<accession>A0A2K4MQV1</accession>
<dbReference type="NCBIfam" id="TIGR00393">
    <property type="entry name" value="kpsF"/>
    <property type="match status" value="1"/>
</dbReference>
<dbReference type="SMART" id="SM00116">
    <property type="entry name" value="CBS"/>
    <property type="match status" value="2"/>
</dbReference>
<dbReference type="Proteomes" id="UP000236416">
    <property type="component" value="Unassembled WGS sequence"/>
</dbReference>
<evidence type="ECO:0000256" key="7">
    <source>
        <dbReference type="PROSITE-ProRule" id="PRU00703"/>
    </source>
</evidence>
<evidence type="ECO:0000256" key="4">
    <source>
        <dbReference type="PIRNR" id="PIRNR004692"/>
    </source>
</evidence>
<evidence type="ECO:0000313" key="10">
    <source>
        <dbReference type="EMBL" id="POA99458.1"/>
    </source>
</evidence>
<feature type="site" description="Catalytically relevant" evidence="6">
    <location>
        <position position="108"/>
    </location>
</feature>
<dbReference type="GO" id="GO:0005975">
    <property type="term" value="P:carbohydrate metabolic process"/>
    <property type="evidence" value="ECO:0007669"/>
    <property type="project" value="InterPro"/>
</dbReference>
<evidence type="ECO:0000313" key="11">
    <source>
        <dbReference type="Proteomes" id="UP000236416"/>
    </source>
</evidence>
<evidence type="ECO:0000256" key="3">
    <source>
        <dbReference type="ARBA" id="ARBA00023122"/>
    </source>
</evidence>
<reference evidence="10 11" key="1">
    <citation type="submission" date="2018-01" db="EMBL/GenBank/DDBJ databases">
        <title>Genomic Sequence of Chromobacterium MWU13-2610 from wild cranberry bogs within the Cape Cod National Seashore.</title>
        <authorList>
            <person name="O'Hara-Hanley K."/>
            <person name="Soby S."/>
            <person name="Harrison A."/>
        </authorList>
    </citation>
    <scope>NUCLEOTIDE SEQUENCE [LARGE SCALE GENOMIC DNA]</scope>
    <source>
        <strain evidence="10 11">MWU13-2610</strain>
    </source>
</reference>
<feature type="site" description="Catalytically relevant" evidence="6">
    <location>
        <position position="149"/>
    </location>
</feature>
<dbReference type="GO" id="GO:1901135">
    <property type="term" value="P:carbohydrate derivative metabolic process"/>
    <property type="evidence" value="ECO:0007669"/>
    <property type="project" value="InterPro"/>
</dbReference>
<name>A0A2K4MQV1_9NEIS</name>
<feature type="site" description="Catalytically relevant" evidence="6">
    <location>
        <position position="190"/>
    </location>
</feature>
<dbReference type="GO" id="GO:0046872">
    <property type="term" value="F:metal ion binding"/>
    <property type="evidence" value="ECO:0007669"/>
    <property type="project" value="UniProtKB-KW"/>
</dbReference>
<dbReference type="CDD" id="cd05014">
    <property type="entry name" value="SIS_Kpsf"/>
    <property type="match status" value="1"/>
</dbReference>
<keyword evidence="5" id="KW-0862">Zinc</keyword>
<dbReference type="InterPro" id="IPR046348">
    <property type="entry name" value="SIS_dom_sf"/>
</dbReference>
<proteinExistence type="inferred from homology"/>
<comment type="similarity">
    <text evidence="1 4">Belongs to the SIS family. GutQ/KpsF subfamily.</text>
</comment>
<protein>
    <submittedName>
        <fullName evidence="10">D-arabinose 5-phosphate isomerase</fullName>
    </submittedName>
</protein>
<dbReference type="InterPro" id="IPR035474">
    <property type="entry name" value="SIS_Kpsf"/>
</dbReference>
<dbReference type="Pfam" id="PF01380">
    <property type="entry name" value="SIS"/>
    <property type="match status" value="1"/>
</dbReference>
<keyword evidence="5" id="KW-0479">Metal-binding</keyword>
<dbReference type="InterPro" id="IPR050986">
    <property type="entry name" value="GutQ/KpsF_isomerases"/>
</dbReference>
<feature type="domain" description="CBS" evidence="8">
    <location>
        <begin position="274"/>
        <end position="326"/>
    </location>
</feature>
<feature type="domain" description="SIS" evidence="9">
    <location>
        <begin position="38"/>
        <end position="181"/>
    </location>
</feature>
<keyword evidence="11" id="KW-1185">Reference proteome</keyword>
<dbReference type="SUPFAM" id="SSF53697">
    <property type="entry name" value="SIS domain"/>
    <property type="match status" value="1"/>
</dbReference>
<keyword evidence="3 7" id="KW-0129">CBS domain</keyword>
<dbReference type="InterPro" id="IPR000644">
    <property type="entry name" value="CBS_dom"/>
</dbReference>
<dbReference type="GO" id="GO:0019146">
    <property type="term" value="F:arabinose-5-phosphate isomerase activity"/>
    <property type="evidence" value="ECO:0007669"/>
    <property type="project" value="UniProtKB-ARBA"/>
</dbReference>
<dbReference type="InterPro" id="IPR001347">
    <property type="entry name" value="SIS_dom"/>
</dbReference>
<dbReference type="PANTHER" id="PTHR42745:SF1">
    <property type="entry name" value="ARABINOSE 5-PHOSPHATE ISOMERASE KDSD"/>
    <property type="match status" value="1"/>
</dbReference>